<dbReference type="PIRSF" id="PIRSF001604">
    <property type="entry name" value="LigA"/>
    <property type="match status" value="1"/>
</dbReference>
<evidence type="ECO:0000256" key="2">
    <source>
        <dbReference type="ARBA" id="ARBA00004067"/>
    </source>
</evidence>
<keyword evidence="5 16" id="KW-0436">Ligase</keyword>
<dbReference type="SMART" id="SM00532">
    <property type="entry name" value="LIGANc"/>
    <property type="match status" value="1"/>
</dbReference>
<sequence>MSVAFIYMAHNGNSDEVKKHARERITKLREEIRHHRYLYHVLDRQEISDEALDSLKHELQKLEERFPEFLTSDSPTQRVGGKPLPGFQKVTHTARMLSLNDAFSPNELREWEVRIRKLLPSGSSQDYFAEAKGDGFAVSLEYERGVFVRGSTRGDGRVGEDVTENLKTVEGIPLHLEERVLEVAKKHPAIGNMLAAHPGLKEAVSRIPARMEVRGEVFMSKAAFAAANREQKKKNLPEFANPRNIAAGSVRQLDPKMTASRKLDFFAWDLVGDFGQRTHEEEHVMMKLWGFPTVPLAKRCASVDDVVAFWEHIAKKRDSLPFLIDGVVVQVNDGRAFESLGIVGKAPRGAVAFKFAPEEATTVIENIAIQVGRTGVLTPVATMKAVSIGGVIVTHATLHNMDEIERLGVRIGDTVIVERAGDVIPHVKEVLLRLRPKNAKAFHMPKRCPICDSPVVRREGGVAYYCTNKTCAAVQREKLYHFVSKSAFDIDGMGPKIIDALLDGGLIHDAADIFMLTREDVEPLERFAERSAANLIKAIDDRRSIDLHRLIYALG</sequence>
<name>A0A1G2KSP0_9BACT</name>
<dbReference type="GO" id="GO:0005829">
    <property type="term" value="C:cytosol"/>
    <property type="evidence" value="ECO:0007669"/>
    <property type="project" value="TreeGrafter"/>
</dbReference>
<dbReference type="GO" id="GO:0006260">
    <property type="term" value="P:DNA replication"/>
    <property type="evidence" value="ECO:0007669"/>
    <property type="project" value="UniProtKB-KW"/>
</dbReference>
<dbReference type="FunFam" id="1.10.150.20:FF:000007">
    <property type="entry name" value="DNA ligase"/>
    <property type="match status" value="1"/>
</dbReference>
<dbReference type="FunFam" id="2.40.50.140:FF:000012">
    <property type="entry name" value="DNA ligase"/>
    <property type="match status" value="1"/>
</dbReference>
<keyword evidence="10" id="KW-0460">Magnesium</keyword>
<dbReference type="InterPro" id="IPR010994">
    <property type="entry name" value="RuvA_2-like"/>
</dbReference>
<dbReference type="GO" id="GO:0046872">
    <property type="term" value="F:metal ion binding"/>
    <property type="evidence" value="ECO:0007669"/>
    <property type="project" value="UniProtKB-KW"/>
</dbReference>
<dbReference type="NCBIfam" id="TIGR00575">
    <property type="entry name" value="dnlj"/>
    <property type="match status" value="1"/>
</dbReference>
<dbReference type="SUPFAM" id="SSF50249">
    <property type="entry name" value="Nucleic acid-binding proteins"/>
    <property type="match status" value="1"/>
</dbReference>
<dbReference type="EC" id="6.5.1.2" evidence="3"/>
<gene>
    <name evidence="16" type="ORF">A3C16_04925</name>
</gene>
<dbReference type="SUPFAM" id="SSF56091">
    <property type="entry name" value="DNA ligase/mRNA capping enzyme, catalytic domain"/>
    <property type="match status" value="1"/>
</dbReference>
<dbReference type="PANTHER" id="PTHR23389:SF9">
    <property type="entry name" value="DNA LIGASE"/>
    <property type="match status" value="1"/>
</dbReference>
<evidence type="ECO:0000256" key="4">
    <source>
        <dbReference type="ARBA" id="ARBA00013308"/>
    </source>
</evidence>
<dbReference type="InterPro" id="IPR013839">
    <property type="entry name" value="DNAligase_adenylation"/>
</dbReference>
<dbReference type="Gene3D" id="2.40.50.140">
    <property type="entry name" value="Nucleic acid-binding proteins"/>
    <property type="match status" value="1"/>
</dbReference>
<dbReference type="GO" id="GO:0003911">
    <property type="term" value="F:DNA ligase (NAD+) activity"/>
    <property type="evidence" value="ECO:0007669"/>
    <property type="project" value="UniProtKB-EC"/>
</dbReference>
<feature type="non-terminal residue" evidence="16">
    <location>
        <position position="555"/>
    </location>
</feature>
<evidence type="ECO:0000259" key="15">
    <source>
        <dbReference type="SMART" id="SM00532"/>
    </source>
</evidence>
<dbReference type="CDD" id="cd00114">
    <property type="entry name" value="LIGANc"/>
    <property type="match status" value="1"/>
</dbReference>
<evidence type="ECO:0000256" key="13">
    <source>
        <dbReference type="ARBA" id="ARBA00034005"/>
    </source>
</evidence>
<comment type="caution">
    <text evidence="16">The sequence shown here is derived from an EMBL/GenBank/DDBJ whole genome shotgun (WGS) entry which is preliminary data.</text>
</comment>
<dbReference type="Gene3D" id="6.20.10.30">
    <property type="match status" value="1"/>
</dbReference>
<dbReference type="GO" id="GO:0006281">
    <property type="term" value="P:DNA repair"/>
    <property type="evidence" value="ECO:0007669"/>
    <property type="project" value="UniProtKB-KW"/>
</dbReference>
<organism evidence="16 17">
    <name type="scientific">Candidatus Sungbacteria bacterium RIFCSPHIGHO2_02_FULL_51_29</name>
    <dbReference type="NCBI Taxonomy" id="1802273"/>
    <lineage>
        <taxon>Bacteria</taxon>
        <taxon>Candidatus Sungiibacteriota</taxon>
    </lineage>
</organism>
<dbReference type="InterPro" id="IPR004150">
    <property type="entry name" value="NAD_DNA_ligase_OB"/>
</dbReference>
<comment type="cofactor">
    <cofactor evidence="1">
        <name>Mg(2+)</name>
        <dbReference type="ChEBI" id="CHEBI:18420"/>
    </cofactor>
</comment>
<dbReference type="InterPro" id="IPR001679">
    <property type="entry name" value="DNA_ligase"/>
</dbReference>
<comment type="catalytic activity">
    <reaction evidence="13">
        <text>NAD(+) + (deoxyribonucleotide)n-3'-hydroxyl + 5'-phospho-(deoxyribonucleotide)m = (deoxyribonucleotide)n+m + AMP + beta-nicotinamide D-nucleotide.</text>
        <dbReference type="EC" id="6.5.1.2"/>
    </reaction>
</comment>
<comment type="similarity">
    <text evidence="14">Belongs to the NAD-dependent DNA ligase family. LigA subfamily.</text>
</comment>
<evidence type="ECO:0000256" key="1">
    <source>
        <dbReference type="ARBA" id="ARBA00001946"/>
    </source>
</evidence>
<evidence type="ECO:0000256" key="12">
    <source>
        <dbReference type="ARBA" id="ARBA00023204"/>
    </source>
</evidence>
<dbReference type="Pfam" id="PF01653">
    <property type="entry name" value="DNA_ligase_aden"/>
    <property type="match status" value="2"/>
</dbReference>
<dbReference type="AlphaFoldDB" id="A0A1G2KSP0"/>
<keyword evidence="7" id="KW-0479">Metal-binding</keyword>
<dbReference type="Proteomes" id="UP000177811">
    <property type="component" value="Unassembled WGS sequence"/>
</dbReference>
<dbReference type="SUPFAM" id="SSF47781">
    <property type="entry name" value="RuvA domain 2-like"/>
    <property type="match status" value="1"/>
</dbReference>
<evidence type="ECO:0000256" key="9">
    <source>
        <dbReference type="ARBA" id="ARBA00022833"/>
    </source>
</evidence>
<dbReference type="InterPro" id="IPR004149">
    <property type="entry name" value="Znf_DNAligase_C4"/>
</dbReference>
<evidence type="ECO:0000256" key="14">
    <source>
        <dbReference type="ARBA" id="ARBA00060881"/>
    </source>
</evidence>
<evidence type="ECO:0000256" key="11">
    <source>
        <dbReference type="ARBA" id="ARBA00023027"/>
    </source>
</evidence>
<evidence type="ECO:0000256" key="7">
    <source>
        <dbReference type="ARBA" id="ARBA00022723"/>
    </source>
</evidence>
<dbReference type="Pfam" id="PF03120">
    <property type="entry name" value="OB_DNA_ligase"/>
    <property type="match status" value="1"/>
</dbReference>
<dbReference type="HAMAP" id="MF_01588">
    <property type="entry name" value="DNA_ligase_A"/>
    <property type="match status" value="1"/>
</dbReference>
<accession>A0A1G2KSP0</accession>
<keyword evidence="9" id="KW-0862">Zinc</keyword>
<comment type="function">
    <text evidence="2">DNA ligase that catalyzes the formation of phosphodiester linkages between 5'-phosphoryl and 3'-hydroxyl groups in double-stranded DNA using NAD as a coenzyme and as the energy source for the reaction. It is essential for DNA replication and repair of damaged DNA.</text>
</comment>
<evidence type="ECO:0000256" key="3">
    <source>
        <dbReference type="ARBA" id="ARBA00012722"/>
    </source>
</evidence>
<dbReference type="Pfam" id="PF03119">
    <property type="entry name" value="DNA_ligase_ZBD"/>
    <property type="match status" value="1"/>
</dbReference>
<dbReference type="PANTHER" id="PTHR23389">
    <property type="entry name" value="CHROMOSOME TRANSMISSION FIDELITY FACTOR 18"/>
    <property type="match status" value="1"/>
</dbReference>
<dbReference type="Gene3D" id="1.10.150.20">
    <property type="entry name" value="5' to 3' exonuclease, C-terminal subdomain"/>
    <property type="match status" value="1"/>
</dbReference>
<dbReference type="NCBIfam" id="NF005932">
    <property type="entry name" value="PRK07956.1"/>
    <property type="match status" value="1"/>
</dbReference>
<keyword evidence="11" id="KW-0520">NAD</keyword>
<dbReference type="Gene3D" id="1.10.287.610">
    <property type="entry name" value="Helix hairpin bin"/>
    <property type="match status" value="1"/>
</dbReference>
<dbReference type="InterPro" id="IPR012340">
    <property type="entry name" value="NA-bd_OB-fold"/>
</dbReference>
<dbReference type="Gene3D" id="3.30.470.30">
    <property type="entry name" value="DNA ligase/mRNA capping enzyme"/>
    <property type="match status" value="1"/>
</dbReference>
<keyword evidence="6" id="KW-0235">DNA replication</keyword>
<dbReference type="InterPro" id="IPR013840">
    <property type="entry name" value="DNAligase_N"/>
</dbReference>
<evidence type="ECO:0000313" key="16">
    <source>
        <dbReference type="EMBL" id="OHA02446.1"/>
    </source>
</evidence>
<evidence type="ECO:0000256" key="8">
    <source>
        <dbReference type="ARBA" id="ARBA00022763"/>
    </source>
</evidence>
<evidence type="ECO:0000256" key="10">
    <source>
        <dbReference type="ARBA" id="ARBA00022842"/>
    </source>
</evidence>
<keyword evidence="8" id="KW-0227">DNA damage</keyword>
<evidence type="ECO:0000256" key="5">
    <source>
        <dbReference type="ARBA" id="ARBA00022598"/>
    </source>
</evidence>
<keyword evidence="12" id="KW-0234">DNA repair</keyword>
<protein>
    <recommendedName>
        <fullName evidence="4">DNA ligase</fullName>
        <ecNumber evidence="3">6.5.1.2</ecNumber>
    </recommendedName>
</protein>
<proteinExistence type="inferred from homology"/>
<evidence type="ECO:0000256" key="6">
    <source>
        <dbReference type="ARBA" id="ARBA00022705"/>
    </source>
</evidence>
<dbReference type="EMBL" id="MHQL01000035">
    <property type="protein sequence ID" value="OHA02446.1"/>
    <property type="molecule type" value="Genomic_DNA"/>
</dbReference>
<reference evidence="16 17" key="1">
    <citation type="journal article" date="2016" name="Nat. Commun.">
        <title>Thousands of microbial genomes shed light on interconnected biogeochemical processes in an aquifer system.</title>
        <authorList>
            <person name="Anantharaman K."/>
            <person name="Brown C.T."/>
            <person name="Hug L.A."/>
            <person name="Sharon I."/>
            <person name="Castelle C.J."/>
            <person name="Probst A.J."/>
            <person name="Thomas B.C."/>
            <person name="Singh A."/>
            <person name="Wilkins M.J."/>
            <person name="Karaoz U."/>
            <person name="Brodie E.L."/>
            <person name="Williams K.H."/>
            <person name="Hubbard S.S."/>
            <person name="Banfield J.F."/>
        </authorList>
    </citation>
    <scope>NUCLEOTIDE SEQUENCE [LARGE SCALE GENOMIC DNA]</scope>
</reference>
<evidence type="ECO:0000313" key="17">
    <source>
        <dbReference type="Proteomes" id="UP000177811"/>
    </source>
</evidence>
<feature type="domain" description="NAD-dependent DNA ligase N-terminal" evidence="15">
    <location>
        <begin position="20"/>
        <end position="487"/>
    </location>
</feature>